<dbReference type="AlphaFoldDB" id="A0A484HR55"/>
<reference evidence="1" key="1">
    <citation type="submission" date="2019-01" db="EMBL/GenBank/DDBJ databases">
        <authorList>
            <consortium name="Genoscope - CEA"/>
            <person name="William W."/>
        </authorList>
    </citation>
    <scope>NUCLEOTIDE SEQUENCE</scope>
    <source>
        <strain evidence="1">CR-1</strain>
    </source>
</reference>
<dbReference type="Gene3D" id="2.60.120.10">
    <property type="entry name" value="Jelly Rolls"/>
    <property type="match status" value="1"/>
</dbReference>
<dbReference type="InterPro" id="IPR011051">
    <property type="entry name" value="RmlC_Cupin_sf"/>
</dbReference>
<accession>A0A484HR55</accession>
<evidence type="ECO:0000313" key="1">
    <source>
        <dbReference type="EMBL" id="VEN75377.1"/>
    </source>
</evidence>
<dbReference type="SUPFAM" id="SSF51182">
    <property type="entry name" value="RmlC-like cupins"/>
    <property type="match status" value="1"/>
</dbReference>
<sequence length="124" mass="13390">MKKGVRKIPGPAIIEAAGTPPKRIEEYIGRVNSGDREVSVARMVSPAGWTEPAQRPEFTEYTVVLKGVLKAVFSDREVEIRAGQALVVEAGRRVQYSSPHKGGAEYIAVCLPAFSPETVGRDPG</sequence>
<dbReference type="EMBL" id="CAACVI010000051">
    <property type="protein sequence ID" value="VEN75377.1"/>
    <property type="molecule type" value="Genomic_DNA"/>
</dbReference>
<proteinExistence type="predicted"/>
<protein>
    <recommendedName>
        <fullName evidence="2">Cupin</fullName>
    </recommendedName>
</protein>
<gene>
    <name evidence="1" type="ORF">EPICR_80070</name>
</gene>
<name>A0A484HR55_9BACT</name>
<organism evidence="1">
    <name type="scientific">uncultured Desulfobacteraceae bacterium</name>
    <dbReference type="NCBI Taxonomy" id="218296"/>
    <lineage>
        <taxon>Bacteria</taxon>
        <taxon>Pseudomonadati</taxon>
        <taxon>Thermodesulfobacteriota</taxon>
        <taxon>Desulfobacteria</taxon>
        <taxon>Desulfobacterales</taxon>
        <taxon>Desulfobacteraceae</taxon>
        <taxon>environmental samples</taxon>
    </lineage>
</organism>
<dbReference type="InterPro" id="IPR014710">
    <property type="entry name" value="RmlC-like_jellyroll"/>
</dbReference>
<evidence type="ECO:0008006" key="2">
    <source>
        <dbReference type="Google" id="ProtNLM"/>
    </source>
</evidence>